<reference evidence="2 3" key="1">
    <citation type="submission" date="2017-04" db="EMBL/GenBank/DDBJ databases">
        <authorList>
            <person name="Afonso C.L."/>
            <person name="Miller P.J."/>
            <person name="Scott M.A."/>
            <person name="Spackman E."/>
            <person name="Goraichik I."/>
            <person name="Dimitrov K.M."/>
            <person name="Suarez D.L."/>
            <person name="Swayne D.E."/>
        </authorList>
    </citation>
    <scope>NUCLEOTIDE SEQUENCE [LARGE SCALE GENOMIC DNA]</scope>
    <source>
        <strain evidence="2">LMG 28154</strain>
    </source>
</reference>
<organism evidence="2 3">
    <name type="scientific">Burkholderia singularis</name>
    <dbReference type="NCBI Taxonomy" id="1503053"/>
    <lineage>
        <taxon>Bacteria</taxon>
        <taxon>Pseudomonadati</taxon>
        <taxon>Pseudomonadota</taxon>
        <taxon>Betaproteobacteria</taxon>
        <taxon>Burkholderiales</taxon>
        <taxon>Burkholderiaceae</taxon>
        <taxon>Burkholderia</taxon>
        <taxon>pseudomallei group</taxon>
    </lineage>
</organism>
<dbReference type="EMBL" id="FXAN01000004">
    <property type="protein sequence ID" value="SMF98094.1"/>
    <property type="molecule type" value="Genomic_DNA"/>
</dbReference>
<dbReference type="Proteomes" id="UP000198460">
    <property type="component" value="Unassembled WGS sequence"/>
</dbReference>
<dbReference type="AlphaFoldDB" id="A0A238GYN9"/>
<evidence type="ECO:0000313" key="3">
    <source>
        <dbReference type="Proteomes" id="UP000198460"/>
    </source>
</evidence>
<proteinExistence type="predicted"/>
<feature type="region of interest" description="Disordered" evidence="1">
    <location>
        <begin position="1"/>
        <end position="22"/>
    </location>
</feature>
<sequence length="44" mass="5272">MCARENSDACRRNRRVSHQQIRKALRAIQYRSRAAKAKSFPKRR</sequence>
<name>A0A238GYN9_9BURK</name>
<feature type="compositionally biased region" description="Basic and acidic residues" evidence="1">
    <location>
        <begin position="1"/>
        <end position="11"/>
    </location>
</feature>
<feature type="compositionally biased region" description="Basic residues" evidence="1">
    <location>
        <begin position="12"/>
        <end position="22"/>
    </location>
</feature>
<gene>
    <name evidence="2" type="ORF">BSIN_1398</name>
</gene>
<evidence type="ECO:0000313" key="2">
    <source>
        <dbReference type="EMBL" id="SMF98094.1"/>
    </source>
</evidence>
<protein>
    <submittedName>
        <fullName evidence="2">Uncharacterized protein</fullName>
    </submittedName>
</protein>
<accession>A0A238GYN9</accession>
<evidence type="ECO:0000256" key="1">
    <source>
        <dbReference type="SAM" id="MobiDB-lite"/>
    </source>
</evidence>